<evidence type="ECO:0000313" key="3">
    <source>
        <dbReference type="Proteomes" id="UP000644010"/>
    </source>
</evidence>
<proteinExistence type="predicted"/>
<comment type="caution">
    <text evidence="2">The sequence shown here is derived from an EMBL/GenBank/DDBJ whole genome shotgun (WGS) entry which is preliminary data.</text>
</comment>
<accession>A0ABR7E0J8</accession>
<organism evidence="2 3">
    <name type="scientific">Parabacteroides segnis</name>
    <dbReference type="NCBI Taxonomy" id="2763058"/>
    <lineage>
        <taxon>Bacteria</taxon>
        <taxon>Pseudomonadati</taxon>
        <taxon>Bacteroidota</taxon>
        <taxon>Bacteroidia</taxon>
        <taxon>Bacteroidales</taxon>
        <taxon>Tannerellaceae</taxon>
        <taxon>Parabacteroides</taxon>
    </lineage>
</organism>
<dbReference type="Proteomes" id="UP000644010">
    <property type="component" value="Unassembled WGS sequence"/>
</dbReference>
<sequence length="181" mass="20617">MVKSSSQQSGEVYKDGVIRIQKKVSTDFGYSFYCSLAYVFGWYNGNFAYVLGRKDILDTWQGAIAEHIVAQELRVVLNDKYIQHLNFWVRDKQGTSAEVDFIWQSGLILIPIEVKSGHNAHLRSLQSFMDLSSGDIAVRIWSGPYSIDQVSTPKGKKFRLINIPFYYVGSLPLILEKVINQ</sequence>
<dbReference type="EMBL" id="JACOOI010000005">
    <property type="protein sequence ID" value="MBC5642609.1"/>
    <property type="molecule type" value="Genomic_DNA"/>
</dbReference>
<gene>
    <name evidence="2" type="ORF">H8S77_06875</name>
</gene>
<evidence type="ECO:0000259" key="1">
    <source>
        <dbReference type="Pfam" id="PF13635"/>
    </source>
</evidence>
<keyword evidence="3" id="KW-1185">Reference proteome</keyword>
<name>A0ABR7E0J8_9BACT</name>
<dbReference type="Pfam" id="PF13635">
    <property type="entry name" value="DUF4143"/>
    <property type="match status" value="1"/>
</dbReference>
<protein>
    <submittedName>
        <fullName evidence="2">DUF4143 domain-containing protein</fullName>
    </submittedName>
</protein>
<reference evidence="2 3" key="1">
    <citation type="submission" date="2020-08" db="EMBL/GenBank/DDBJ databases">
        <title>Genome public.</title>
        <authorList>
            <person name="Liu C."/>
            <person name="Sun Q."/>
        </authorList>
    </citation>
    <scope>NUCLEOTIDE SEQUENCE [LARGE SCALE GENOMIC DNA]</scope>
    <source>
        <strain evidence="2 3">BX2</strain>
    </source>
</reference>
<dbReference type="InterPro" id="IPR025420">
    <property type="entry name" value="DUF4143"/>
</dbReference>
<evidence type="ECO:0000313" key="2">
    <source>
        <dbReference type="EMBL" id="MBC5642609.1"/>
    </source>
</evidence>
<feature type="domain" description="DUF4143" evidence="1">
    <location>
        <begin position="55"/>
        <end position="117"/>
    </location>
</feature>